<accession>A0AB73TAI7</accession>
<dbReference type="RefSeq" id="WP_109624650.1">
    <property type="nucleotide sequence ID" value="NZ_JANKBI010000001.1"/>
</dbReference>
<dbReference type="PROSITE" id="PS51257">
    <property type="entry name" value="PROKAR_LIPOPROTEIN"/>
    <property type="match status" value="1"/>
</dbReference>
<proteinExistence type="predicted"/>
<feature type="signal peptide" evidence="2">
    <location>
        <begin position="1"/>
        <end position="20"/>
    </location>
</feature>
<protein>
    <recommendedName>
        <fullName evidence="5">Lipoprotein</fullName>
    </recommendedName>
</protein>
<keyword evidence="2" id="KW-0732">Signal</keyword>
<evidence type="ECO:0000256" key="2">
    <source>
        <dbReference type="SAM" id="SignalP"/>
    </source>
</evidence>
<gene>
    <name evidence="3" type="ORF">C7383_101636</name>
</gene>
<dbReference type="AlphaFoldDB" id="A0AB73TAI7"/>
<name>A0AB73TAI7_9FIRM</name>
<feature type="compositionally biased region" description="Low complexity" evidence="1">
    <location>
        <begin position="49"/>
        <end position="63"/>
    </location>
</feature>
<dbReference type="Proteomes" id="UP000245412">
    <property type="component" value="Unassembled WGS sequence"/>
</dbReference>
<evidence type="ECO:0000313" key="4">
    <source>
        <dbReference type="Proteomes" id="UP000245412"/>
    </source>
</evidence>
<evidence type="ECO:0008006" key="5">
    <source>
        <dbReference type="Google" id="ProtNLM"/>
    </source>
</evidence>
<feature type="chain" id="PRO_5044496366" description="Lipoprotein" evidence="2">
    <location>
        <begin position="21"/>
        <end position="183"/>
    </location>
</feature>
<evidence type="ECO:0000313" key="3">
    <source>
        <dbReference type="EMBL" id="PWJ79255.1"/>
    </source>
</evidence>
<feature type="region of interest" description="Disordered" evidence="1">
    <location>
        <begin position="25"/>
        <end position="67"/>
    </location>
</feature>
<keyword evidence="4" id="KW-1185">Reference proteome</keyword>
<reference evidence="3 4" key="1">
    <citation type="submission" date="2018-05" db="EMBL/GenBank/DDBJ databases">
        <authorList>
            <person name="Goeker M."/>
            <person name="Huntemann M."/>
            <person name="Clum A."/>
            <person name="Pillay M."/>
            <person name="Palaniappan K."/>
            <person name="Varghese N."/>
            <person name="Mikhailova N."/>
            <person name="Stamatis D."/>
            <person name="Reddy T."/>
            <person name="Daum C."/>
            <person name="Shapiro N."/>
            <person name="Ivanova N."/>
            <person name="Kyrpides N."/>
            <person name="Woyke T."/>
        </authorList>
    </citation>
    <scope>NUCLEOTIDE SEQUENCE [LARGE SCALE GENOMIC DNA]</scope>
    <source>
        <strain evidence="3 4">DSM 26524</strain>
    </source>
</reference>
<comment type="caution">
    <text evidence="3">The sequence shown here is derived from an EMBL/GenBank/DDBJ whole genome shotgun (WGS) entry which is preliminary data.</text>
</comment>
<dbReference type="EMBL" id="QGGY01000001">
    <property type="protein sequence ID" value="PWJ79255.1"/>
    <property type="molecule type" value="Genomic_DNA"/>
</dbReference>
<organism evidence="3 4">
    <name type="scientific">Murimonas intestini</name>
    <dbReference type="NCBI Taxonomy" id="1337051"/>
    <lineage>
        <taxon>Bacteria</taxon>
        <taxon>Bacillati</taxon>
        <taxon>Bacillota</taxon>
        <taxon>Clostridia</taxon>
        <taxon>Lachnospirales</taxon>
        <taxon>Lachnospiraceae</taxon>
        <taxon>Murimonas</taxon>
    </lineage>
</organism>
<evidence type="ECO:0000256" key="1">
    <source>
        <dbReference type="SAM" id="MobiDB-lite"/>
    </source>
</evidence>
<sequence length="183" mass="19372">MKKKIIAFMTVLALGTAAITGCGDSAASNKDNITNKKENNAGSSGQEDNTSNANTENNINSAEGRYDGGSENITAMLENADVTATVVEFSESGCKVIQGENTKDEARQAAAGNDGSEGNQITVVYGDNVKFQLATASAGDSDATLEDSDKSELKKQSNIYLFGTYQEDGTFLADKVIIYRTLR</sequence>